<gene>
    <name evidence="2" type="ORF">LtaPh_2815700</name>
</gene>
<accession>A0A640KM14</accession>
<evidence type="ECO:0000313" key="2">
    <source>
        <dbReference type="EMBL" id="GET90075.1"/>
    </source>
</evidence>
<proteinExistence type="predicted"/>
<dbReference type="VEuPathDB" id="TriTrypDB:LtaPh_2815700"/>
<name>A0A640KM14_LEITA</name>
<evidence type="ECO:0000256" key="1">
    <source>
        <dbReference type="SAM" id="MobiDB-lite"/>
    </source>
</evidence>
<dbReference type="EMBL" id="BLBS01000039">
    <property type="protein sequence ID" value="GET90075.1"/>
    <property type="molecule type" value="Genomic_DNA"/>
</dbReference>
<dbReference type="Proteomes" id="UP000419144">
    <property type="component" value="Unassembled WGS sequence"/>
</dbReference>
<organism evidence="2 3">
    <name type="scientific">Leishmania tarentolae</name>
    <name type="common">Sauroleishmania tarentolae</name>
    <dbReference type="NCBI Taxonomy" id="5689"/>
    <lineage>
        <taxon>Eukaryota</taxon>
        <taxon>Discoba</taxon>
        <taxon>Euglenozoa</taxon>
        <taxon>Kinetoplastea</taxon>
        <taxon>Metakinetoplastina</taxon>
        <taxon>Trypanosomatida</taxon>
        <taxon>Trypanosomatidae</taxon>
        <taxon>Leishmaniinae</taxon>
        <taxon>Leishmania</taxon>
        <taxon>lizard Leishmania</taxon>
    </lineage>
</organism>
<dbReference type="OrthoDB" id="267665at2759"/>
<keyword evidence="3" id="KW-1185">Reference proteome</keyword>
<dbReference type="AlphaFoldDB" id="A0A640KM14"/>
<reference evidence="2" key="1">
    <citation type="submission" date="2019-11" db="EMBL/GenBank/DDBJ databases">
        <title>Leishmania tarentolae CDS.</title>
        <authorList>
            <person name="Goto Y."/>
            <person name="Yamagishi J."/>
        </authorList>
    </citation>
    <scope>NUCLEOTIDE SEQUENCE [LARGE SCALE GENOMIC DNA]</scope>
    <source>
        <strain evidence="2">Parrot Tar II</strain>
    </source>
</reference>
<evidence type="ECO:0000313" key="3">
    <source>
        <dbReference type="Proteomes" id="UP000419144"/>
    </source>
</evidence>
<sequence>MAPKPKPDPKLGGPSSSTRSATDPMLQGTYEQDEPNDLEASTNEIAAFEERLEQQLQQHGRGNAAAARNVSRTPTTGAPRRLTAPVPNNAHGRLPSSTAALSASVNFSGISNAASHRAVDRSAFEEEHAAQTQRGEDIEDVRRLEDRFRSGDDDDSDAETRARRRKMGL</sequence>
<comment type="caution">
    <text evidence="2">The sequence shown here is derived from an EMBL/GenBank/DDBJ whole genome shotgun (WGS) entry which is preliminary data.</text>
</comment>
<feature type="region of interest" description="Disordered" evidence="1">
    <location>
        <begin position="1"/>
        <end position="97"/>
    </location>
</feature>
<feature type="region of interest" description="Disordered" evidence="1">
    <location>
        <begin position="114"/>
        <end position="169"/>
    </location>
</feature>
<feature type="compositionally biased region" description="Basic and acidic residues" evidence="1">
    <location>
        <begin position="117"/>
        <end position="151"/>
    </location>
</feature>
<protein>
    <submittedName>
        <fullName evidence="2">Uncharacterized protein</fullName>
    </submittedName>
</protein>